<dbReference type="AlphaFoldDB" id="A0A1R3KEE7"/>
<dbReference type="Proteomes" id="UP000188268">
    <property type="component" value="Unassembled WGS sequence"/>
</dbReference>
<evidence type="ECO:0000256" key="1">
    <source>
        <dbReference type="SAM" id="MobiDB-lite"/>
    </source>
</evidence>
<accession>A0A1R3KEE7</accession>
<name>A0A1R3KEE7_COCAP</name>
<feature type="region of interest" description="Disordered" evidence="1">
    <location>
        <begin position="1"/>
        <end position="39"/>
    </location>
</feature>
<gene>
    <name evidence="2" type="ORF">CCACVL1_01921</name>
</gene>
<feature type="compositionally biased region" description="Pro residues" evidence="1">
    <location>
        <begin position="23"/>
        <end position="36"/>
    </location>
</feature>
<protein>
    <submittedName>
        <fullName evidence="2">Uncharacterized protein</fullName>
    </submittedName>
</protein>
<evidence type="ECO:0000313" key="3">
    <source>
        <dbReference type="Proteomes" id="UP000188268"/>
    </source>
</evidence>
<organism evidence="2 3">
    <name type="scientific">Corchorus capsularis</name>
    <name type="common">Jute</name>
    <dbReference type="NCBI Taxonomy" id="210143"/>
    <lineage>
        <taxon>Eukaryota</taxon>
        <taxon>Viridiplantae</taxon>
        <taxon>Streptophyta</taxon>
        <taxon>Embryophyta</taxon>
        <taxon>Tracheophyta</taxon>
        <taxon>Spermatophyta</taxon>
        <taxon>Magnoliopsida</taxon>
        <taxon>eudicotyledons</taxon>
        <taxon>Gunneridae</taxon>
        <taxon>Pentapetalae</taxon>
        <taxon>rosids</taxon>
        <taxon>malvids</taxon>
        <taxon>Malvales</taxon>
        <taxon>Malvaceae</taxon>
        <taxon>Grewioideae</taxon>
        <taxon>Apeibeae</taxon>
        <taxon>Corchorus</taxon>
    </lineage>
</organism>
<dbReference type="EMBL" id="AWWV01005391">
    <property type="protein sequence ID" value="OMP05398.1"/>
    <property type="molecule type" value="Genomic_DNA"/>
</dbReference>
<sequence length="162" mass="18287">MKGCPFVSAGRRSSPNFGAGRTTPPPKQPSPPPTSPPSMGTFQTFTNRLAKLGGMMSGLEYSLILFGAGYTGYLYGPQVVWEDLTRRVDRRRVSTDTTLVLQLGNNNADLIRQMLVKADQQWGKMDERMTKIEEEQSKQAQKMEEWMTKMEEESKKRKGVFC</sequence>
<evidence type="ECO:0000313" key="2">
    <source>
        <dbReference type="EMBL" id="OMP05398.1"/>
    </source>
</evidence>
<dbReference type="Gramene" id="OMP05398">
    <property type="protein sequence ID" value="OMP05398"/>
    <property type="gene ID" value="CCACVL1_01921"/>
</dbReference>
<keyword evidence="3" id="KW-1185">Reference proteome</keyword>
<reference evidence="2 3" key="1">
    <citation type="submission" date="2013-09" db="EMBL/GenBank/DDBJ databases">
        <title>Corchorus capsularis genome sequencing.</title>
        <authorList>
            <person name="Alam M."/>
            <person name="Haque M.S."/>
            <person name="Islam M.S."/>
            <person name="Emdad E.M."/>
            <person name="Islam M.M."/>
            <person name="Ahmed B."/>
            <person name="Halim A."/>
            <person name="Hossen Q.M.M."/>
            <person name="Hossain M.Z."/>
            <person name="Ahmed R."/>
            <person name="Khan M.M."/>
            <person name="Islam R."/>
            <person name="Rashid M.M."/>
            <person name="Khan S.A."/>
            <person name="Rahman M.S."/>
            <person name="Alam M."/>
        </authorList>
    </citation>
    <scope>NUCLEOTIDE SEQUENCE [LARGE SCALE GENOMIC DNA]</scope>
    <source>
        <strain evidence="3">cv. CVL-1</strain>
        <tissue evidence="2">Whole seedling</tissue>
    </source>
</reference>
<proteinExistence type="predicted"/>
<comment type="caution">
    <text evidence="2">The sequence shown here is derived from an EMBL/GenBank/DDBJ whole genome shotgun (WGS) entry which is preliminary data.</text>
</comment>